<dbReference type="EMBL" id="BGZK01000106">
    <property type="protein sequence ID" value="GBP19266.1"/>
    <property type="molecule type" value="Genomic_DNA"/>
</dbReference>
<dbReference type="OrthoDB" id="10017160at2759"/>
<protein>
    <recommendedName>
        <fullName evidence="3">Mariner Mos1 transposase</fullName>
    </recommendedName>
</protein>
<evidence type="ECO:0008006" key="3">
    <source>
        <dbReference type="Google" id="ProtNLM"/>
    </source>
</evidence>
<dbReference type="InterPro" id="IPR036397">
    <property type="entry name" value="RNaseH_sf"/>
</dbReference>
<keyword evidence="2" id="KW-1185">Reference proteome</keyword>
<evidence type="ECO:0000313" key="2">
    <source>
        <dbReference type="Proteomes" id="UP000299102"/>
    </source>
</evidence>
<evidence type="ECO:0000313" key="1">
    <source>
        <dbReference type="EMBL" id="GBP19266.1"/>
    </source>
</evidence>
<organism evidence="1 2">
    <name type="scientific">Eumeta variegata</name>
    <name type="common">Bagworm moth</name>
    <name type="synonym">Eumeta japonica</name>
    <dbReference type="NCBI Taxonomy" id="151549"/>
    <lineage>
        <taxon>Eukaryota</taxon>
        <taxon>Metazoa</taxon>
        <taxon>Ecdysozoa</taxon>
        <taxon>Arthropoda</taxon>
        <taxon>Hexapoda</taxon>
        <taxon>Insecta</taxon>
        <taxon>Pterygota</taxon>
        <taxon>Neoptera</taxon>
        <taxon>Endopterygota</taxon>
        <taxon>Lepidoptera</taxon>
        <taxon>Glossata</taxon>
        <taxon>Ditrysia</taxon>
        <taxon>Tineoidea</taxon>
        <taxon>Psychidae</taxon>
        <taxon>Oiketicinae</taxon>
        <taxon>Eumeta</taxon>
    </lineage>
</organism>
<gene>
    <name evidence="1" type="ORF">EVAR_79866_1</name>
</gene>
<dbReference type="AlphaFoldDB" id="A0A4C1U087"/>
<sequence length="96" mass="11353">MEAQKLCRVNRCHEIMKRFVGGDSNAVHDIVTDDERWIYCYDPETKKQFIQRMFPFEELLKKRGRSVEKEMAACFFGMTGHYATIFLEDKKTVTAH</sequence>
<reference evidence="1 2" key="1">
    <citation type="journal article" date="2019" name="Commun. Biol.">
        <title>The bagworm genome reveals a unique fibroin gene that provides high tensile strength.</title>
        <authorList>
            <person name="Kono N."/>
            <person name="Nakamura H."/>
            <person name="Ohtoshi R."/>
            <person name="Tomita M."/>
            <person name="Numata K."/>
            <person name="Arakawa K."/>
        </authorList>
    </citation>
    <scope>NUCLEOTIDE SEQUENCE [LARGE SCALE GENOMIC DNA]</scope>
</reference>
<dbReference type="GO" id="GO:0003676">
    <property type="term" value="F:nucleic acid binding"/>
    <property type="evidence" value="ECO:0007669"/>
    <property type="project" value="InterPro"/>
</dbReference>
<proteinExistence type="predicted"/>
<dbReference type="Proteomes" id="UP000299102">
    <property type="component" value="Unassembled WGS sequence"/>
</dbReference>
<name>A0A4C1U087_EUMVA</name>
<accession>A0A4C1U087</accession>
<dbReference type="Gene3D" id="3.30.420.10">
    <property type="entry name" value="Ribonuclease H-like superfamily/Ribonuclease H"/>
    <property type="match status" value="1"/>
</dbReference>
<comment type="caution">
    <text evidence="1">The sequence shown here is derived from an EMBL/GenBank/DDBJ whole genome shotgun (WGS) entry which is preliminary data.</text>
</comment>